<evidence type="ECO:0000313" key="4">
    <source>
        <dbReference type="Proteomes" id="UP000198323"/>
    </source>
</evidence>
<organism evidence="3 4">
    <name type="scientific">Callipepla squamata</name>
    <name type="common">Scaled quail</name>
    <dbReference type="NCBI Taxonomy" id="9009"/>
    <lineage>
        <taxon>Eukaryota</taxon>
        <taxon>Metazoa</taxon>
        <taxon>Chordata</taxon>
        <taxon>Craniata</taxon>
        <taxon>Vertebrata</taxon>
        <taxon>Euteleostomi</taxon>
        <taxon>Archelosauria</taxon>
        <taxon>Archosauria</taxon>
        <taxon>Dinosauria</taxon>
        <taxon>Saurischia</taxon>
        <taxon>Theropoda</taxon>
        <taxon>Coelurosauria</taxon>
        <taxon>Aves</taxon>
        <taxon>Neognathae</taxon>
        <taxon>Galloanserae</taxon>
        <taxon>Galliformes</taxon>
        <taxon>Odontophoridae</taxon>
        <taxon>Callipepla</taxon>
    </lineage>
</organism>
<keyword evidence="4" id="KW-1185">Reference proteome</keyword>
<dbReference type="PANTHER" id="PTHR11915">
    <property type="entry name" value="SPECTRIN/FILAMIN RELATED CYTOSKELETAL PROTEIN"/>
    <property type="match status" value="1"/>
</dbReference>
<dbReference type="InterPro" id="IPR018159">
    <property type="entry name" value="Spectrin/alpha-actinin"/>
</dbReference>
<dbReference type="SUPFAM" id="SSF46966">
    <property type="entry name" value="Spectrin repeat"/>
    <property type="match status" value="1"/>
</dbReference>
<keyword evidence="1" id="KW-0677">Repeat</keyword>
<comment type="caution">
    <text evidence="3">The sequence shown here is derived from an EMBL/GenBank/DDBJ whole genome shotgun (WGS) entry which is preliminary data.</text>
</comment>
<sequence>VRQVQDDASRLEKAYAGEKAADIRRHERAVSQAWAELRRSSQERRRLLLDTVDKFRFLRAVRDLLLWMDGVRLQIEGQERPRDVSSADLVIKNHQSIKAELEARADSFDACVAMGTALLHKGHYAADKTP</sequence>
<keyword evidence="2" id="KW-0009">Actin-binding</keyword>
<accession>A0A226M7U4</accession>
<dbReference type="CDD" id="cd00176">
    <property type="entry name" value="SPEC"/>
    <property type="match status" value="1"/>
</dbReference>
<protein>
    <submittedName>
        <fullName evidence="3">Uncharacterized protein</fullName>
    </submittedName>
</protein>
<gene>
    <name evidence="3" type="ORF">ASZ78_016176</name>
</gene>
<name>A0A226M7U4_CALSU</name>
<dbReference type="EMBL" id="MCFN01020720">
    <property type="protein sequence ID" value="OXB51159.1"/>
    <property type="molecule type" value="Genomic_DNA"/>
</dbReference>
<dbReference type="STRING" id="9009.A0A226M7U4"/>
<evidence type="ECO:0000313" key="3">
    <source>
        <dbReference type="EMBL" id="OXB51159.1"/>
    </source>
</evidence>
<evidence type="ECO:0000256" key="1">
    <source>
        <dbReference type="ARBA" id="ARBA00022737"/>
    </source>
</evidence>
<reference evidence="3 4" key="1">
    <citation type="submission" date="2016-07" db="EMBL/GenBank/DDBJ databases">
        <title>Disparate Historic Effective Population Sizes Predicted by Modern Levels of Genome Diversity for the Scaled Quail (Callipepla squamata) and the Northern Bobwhite (Colinus virginianus): Inferences from First and Second Generation Draft Genome Assemblies for Sympatric New World Quail.</title>
        <authorList>
            <person name="Oldeschulte D.L."/>
            <person name="Halley Y.A."/>
            <person name="Bhattarai E.K."/>
            <person name="Brashear W.A."/>
            <person name="Hill J."/>
            <person name="Metz R.P."/>
            <person name="Johnson C.D."/>
            <person name="Rollins D."/>
            <person name="Peterson M.J."/>
            <person name="Bickhart D.M."/>
            <person name="Decker J.E."/>
            <person name="Seabury C.M."/>
        </authorList>
    </citation>
    <scope>NUCLEOTIDE SEQUENCE [LARGE SCALE GENOMIC DNA]</scope>
    <source>
        <strain evidence="3 4">Texas</strain>
        <tissue evidence="3">Leg muscle</tissue>
    </source>
</reference>
<dbReference type="Pfam" id="PF00435">
    <property type="entry name" value="Spectrin"/>
    <property type="match status" value="1"/>
</dbReference>
<feature type="non-terminal residue" evidence="3">
    <location>
        <position position="1"/>
    </location>
</feature>
<dbReference type="Proteomes" id="UP000198323">
    <property type="component" value="Unassembled WGS sequence"/>
</dbReference>
<dbReference type="OrthoDB" id="5865767at2759"/>
<dbReference type="AlphaFoldDB" id="A0A226M7U4"/>
<dbReference type="InterPro" id="IPR002017">
    <property type="entry name" value="Spectrin_repeat"/>
</dbReference>
<dbReference type="Gene3D" id="1.20.58.60">
    <property type="match status" value="1"/>
</dbReference>
<evidence type="ECO:0000256" key="2">
    <source>
        <dbReference type="ARBA" id="ARBA00023203"/>
    </source>
</evidence>
<proteinExistence type="predicted"/>
<dbReference type="GO" id="GO:0003779">
    <property type="term" value="F:actin binding"/>
    <property type="evidence" value="ECO:0007669"/>
    <property type="project" value="UniProtKB-KW"/>
</dbReference>